<dbReference type="InterPro" id="IPR011989">
    <property type="entry name" value="ARM-like"/>
</dbReference>
<feature type="domain" description="BTB" evidence="4">
    <location>
        <begin position="723"/>
        <end position="793"/>
    </location>
</feature>
<name>A0ABD1DLN3_CULPP</name>
<evidence type="ECO:0000259" key="4">
    <source>
        <dbReference type="PROSITE" id="PS50097"/>
    </source>
</evidence>
<dbReference type="InterPro" id="IPR036838">
    <property type="entry name" value="Ribosomal_uS10_dom_sf"/>
</dbReference>
<evidence type="ECO:0000313" key="6">
    <source>
        <dbReference type="Proteomes" id="UP001562425"/>
    </source>
</evidence>
<dbReference type="AlphaFoldDB" id="A0ABD1DLN3"/>
<dbReference type="InterPro" id="IPR016024">
    <property type="entry name" value="ARM-type_fold"/>
</dbReference>
<reference evidence="5 6" key="1">
    <citation type="submission" date="2024-05" db="EMBL/GenBank/DDBJ databases">
        <title>Culex pipiens pipiens assembly and annotation.</title>
        <authorList>
            <person name="Alout H."/>
            <person name="Durand T."/>
        </authorList>
    </citation>
    <scope>NUCLEOTIDE SEQUENCE [LARGE SCALE GENOMIC DNA]</scope>
    <source>
        <strain evidence="5">HA-2024</strain>
        <tissue evidence="5">Whole body</tissue>
    </source>
</reference>
<dbReference type="SUPFAM" id="SSF54999">
    <property type="entry name" value="Ribosomal protein S10"/>
    <property type="match status" value="1"/>
</dbReference>
<sequence length="1071" mass="121171">MALRQIVPWLVRRNPIRHFSANMYEPPYLEVSLSEPTVRAGTAPETRPKYPLYGTLNVTVKGYDYPLLESYQRFIHNVADTMDLEIADCWAQPPQKFNVQKFKPASAIVETDYKLTVYERVVQIANLQAPLYPMFVRVLQGALPEGVTLAVSEHTGDVDDARYVPDKDLLDLKQEAGRDGRREGCQEVGMGFGCRIHLFGRFLRTPSIMESSTPEPVEESSAAASGVVESTDLEPGGEILEKLKGDRIGETMYSERFVLSTVLKLPQLDGPLGEDEDFEKDLCSLWDMTIEADVVLFLLKHDVVELLIGLAEGSEDHRLVEILLGIVGNMCCLEETHKVLYENKSLFLSLCGFLESSDTLTLVQLMRIFTTILDKSDDEAFCWFKVIREQEDITEKLAFILSSTTSSELIQHTLEAVHAMVNRFTEAEVDYAQLNEFYKMFAKPCLIEGLMEGFKQIYPETGAVSQFEEEYLTSKDLKIIQKFLEIHENFIINANEVYADKIEAIVYCVHRILIPLSSDGSLLPISKAHVRILVCINSIYSAIVYHFHAGTFLALVKIYTILAKVQEQTGAKISEPMDADDDDAGSDGEFDIQTALGETLETLYFMAEPIDGLTISNALRASSLNEETIAKLCTALRETMAGDPLLGRTCDLLLESARQVWGQPERGRSDSFGACELQPCKLHTRQFQTAMSANVSPPRPSAPPRGEPDQQRVKFLVNSELLSDVSFLVGAKGTLIHGHRFPLAAGSDVFYRMFTTEKGPPTTGGPILVSDVEPDTFLEMLKYVYYDNPTISEDNLVDLYYAAAKYNLMGLKDRCRKFVATEEGSVMKIYQANVKHGFEELNDACLRTISRNPLVMFRSSDFLELPLDLVERISAGSKLRCNDDQLMDALRKWCKHQPNQQTEHFKKLSDQVKRQREQTRDYQCRKWLFFGPICYTIDPCKGTFHVTAQREVLHLYGVGMYVGCHENDQPMSLSVVVMDGEKMIRRSQANVPPRDDIYVYDCMFERVSLRAGTKVTVVCDGPRRQGETPLKKFTFWNRGFTWTGDPTVLKIEDERNYEHTAIAYLLYQVKE</sequence>
<organism evidence="5 6">
    <name type="scientific">Culex pipiens pipiens</name>
    <name type="common">Northern house mosquito</name>
    <dbReference type="NCBI Taxonomy" id="38569"/>
    <lineage>
        <taxon>Eukaryota</taxon>
        <taxon>Metazoa</taxon>
        <taxon>Ecdysozoa</taxon>
        <taxon>Arthropoda</taxon>
        <taxon>Hexapoda</taxon>
        <taxon>Insecta</taxon>
        <taxon>Pterygota</taxon>
        <taxon>Neoptera</taxon>
        <taxon>Endopterygota</taxon>
        <taxon>Diptera</taxon>
        <taxon>Nematocera</taxon>
        <taxon>Culicoidea</taxon>
        <taxon>Culicidae</taxon>
        <taxon>Culicinae</taxon>
        <taxon>Culicini</taxon>
        <taxon>Culex</taxon>
        <taxon>Culex</taxon>
    </lineage>
</organism>
<dbReference type="InterPro" id="IPR027486">
    <property type="entry name" value="Ribosomal_uS10_dom"/>
</dbReference>
<accession>A0ABD1DLN3</accession>
<dbReference type="InterPro" id="IPR027487">
    <property type="entry name" value="Ribosomal_mL48"/>
</dbReference>
<dbReference type="InterPro" id="IPR011705">
    <property type="entry name" value="BACK"/>
</dbReference>
<dbReference type="Gene3D" id="3.30.710.10">
    <property type="entry name" value="Potassium Channel Kv1.1, Chain A"/>
    <property type="match status" value="1"/>
</dbReference>
<dbReference type="PANTHER" id="PTHR13473">
    <property type="entry name" value="MITOCHONDRIAL RIBOSOMAL PROTEIN L48"/>
    <property type="match status" value="1"/>
</dbReference>
<dbReference type="Pfam" id="PF00651">
    <property type="entry name" value="BTB"/>
    <property type="match status" value="1"/>
</dbReference>
<dbReference type="GO" id="GO:0005840">
    <property type="term" value="C:ribosome"/>
    <property type="evidence" value="ECO:0007669"/>
    <property type="project" value="UniProtKB-KW"/>
</dbReference>
<dbReference type="Gene3D" id="1.25.40.420">
    <property type="match status" value="1"/>
</dbReference>
<dbReference type="Pfam" id="PF07707">
    <property type="entry name" value="BACK"/>
    <property type="match status" value="1"/>
</dbReference>
<evidence type="ECO:0000256" key="3">
    <source>
        <dbReference type="SAM" id="MobiDB-lite"/>
    </source>
</evidence>
<dbReference type="Pfam" id="PF00338">
    <property type="entry name" value="Ribosomal_S10"/>
    <property type="match status" value="1"/>
</dbReference>
<dbReference type="PANTHER" id="PTHR13473:SF0">
    <property type="entry name" value="LARGE RIBOSOMAL SUBUNIT PROTEIN ML48"/>
    <property type="match status" value="1"/>
</dbReference>
<dbReference type="SMART" id="SM01403">
    <property type="entry name" value="Ribosomal_S10"/>
    <property type="match status" value="1"/>
</dbReference>
<dbReference type="SUPFAM" id="SSF48371">
    <property type="entry name" value="ARM repeat"/>
    <property type="match status" value="1"/>
</dbReference>
<evidence type="ECO:0000313" key="5">
    <source>
        <dbReference type="EMBL" id="KAL1400659.1"/>
    </source>
</evidence>
<dbReference type="PROSITE" id="PS50097">
    <property type="entry name" value="BTB"/>
    <property type="match status" value="1"/>
</dbReference>
<proteinExistence type="predicted"/>
<dbReference type="InterPro" id="IPR011333">
    <property type="entry name" value="SKP1/BTB/POZ_sf"/>
</dbReference>
<dbReference type="EMBL" id="JBEHCU010005170">
    <property type="protein sequence ID" value="KAL1400659.1"/>
    <property type="molecule type" value="Genomic_DNA"/>
</dbReference>
<dbReference type="GO" id="GO:1990904">
    <property type="term" value="C:ribonucleoprotein complex"/>
    <property type="evidence" value="ECO:0007669"/>
    <property type="project" value="UniProtKB-KW"/>
</dbReference>
<feature type="region of interest" description="Disordered" evidence="3">
    <location>
        <begin position="690"/>
        <end position="709"/>
    </location>
</feature>
<evidence type="ECO:0000256" key="1">
    <source>
        <dbReference type="ARBA" id="ARBA00022980"/>
    </source>
</evidence>
<keyword evidence="2" id="KW-0687">Ribonucleoprotein</keyword>
<evidence type="ECO:0000256" key="2">
    <source>
        <dbReference type="ARBA" id="ARBA00023274"/>
    </source>
</evidence>
<keyword evidence="6" id="KW-1185">Reference proteome</keyword>
<dbReference type="SUPFAM" id="SSF54695">
    <property type="entry name" value="POZ domain"/>
    <property type="match status" value="1"/>
</dbReference>
<dbReference type="InterPro" id="IPR000210">
    <property type="entry name" value="BTB/POZ_dom"/>
</dbReference>
<protein>
    <recommendedName>
        <fullName evidence="4">BTB domain-containing protein</fullName>
    </recommendedName>
</protein>
<dbReference type="Proteomes" id="UP001562425">
    <property type="component" value="Unassembled WGS sequence"/>
</dbReference>
<gene>
    <name evidence="5" type="ORF">pipiens_007243</name>
</gene>
<dbReference type="Gene3D" id="1.25.10.10">
    <property type="entry name" value="Leucine-rich Repeat Variant"/>
    <property type="match status" value="1"/>
</dbReference>
<dbReference type="SMART" id="SM00225">
    <property type="entry name" value="BTB"/>
    <property type="match status" value="1"/>
</dbReference>
<comment type="caution">
    <text evidence="5">The sequence shown here is derived from an EMBL/GenBank/DDBJ whole genome shotgun (WGS) entry which is preliminary data.</text>
</comment>
<keyword evidence="1" id="KW-0689">Ribosomal protein</keyword>
<dbReference type="SMART" id="SM00875">
    <property type="entry name" value="BACK"/>
    <property type="match status" value="1"/>
</dbReference>